<keyword evidence="4" id="KW-0648">Protein biosynthesis</keyword>
<evidence type="ECO:0000256" key="4">
    <source>
        <dbReference type="ARBA" id="ARBA00022917"/>
    </source>
</evidence>
<feature type="region of interest" description="Disordered" evidence="7">
    <location>
        <begin position="589"/>
        <end position="609"/>
    </location>
</feature>
<dbReference type="SMART" id="SM00544">
    <property type="entry name" value="MA3"/>
    <property type="match status" value="1"/>
</dbReference>
<dbReference type="Gene3D" id="1.25.40.180">
    <property type="match status" value="2"/>
</dbReference>
<reference evidence="9" key="1">
    <citation type="submission" date="2023-02" db="EMBL/GenBank/DDBJ databases">
        <title>Genome of toxic invasive species Heracleum sosnowskyi carries increased number of genes despite the absence of recent whole-genome duplications.</title>
        <authorList>
            <person name="Schelkunov M."/>
            <person name="Shtratnikova V."/>
            <person name="Makarenko M."/>
            <person name="Klepikova A."/>
            <person name="Omelchenko D."/>
            <person name="Novikova G."/>
            <person name="Obukhova E."/>
            <person name="Bogdanov V."/>
            <person name="Penin A."/>
            <person name="Logacheva M."/>
        </authorList>
    </citation>
    <scope>NUCLEOTIDE SEQUENCE</scope>
    <source>
        <strain evidence="9">Hsosn_3</strain>
        <tissue evidence="9">Leaf</tissue>
    </source>
</reference>
<feature type="region of interest" description="Disordered" evidence="7">
    <location>
        <begin position="721"/>
        <end position="766"/>
    </location>
</feature>
<evidence type="ECO:0000313" key="9">
    <source>
        <dbReference type="EMBL" id="KAK1364629.1"/>
    </source>
</evidence>
<evidence type="ECO:0000256" key="3">
    <source>
        <dbReference type="ARBA" id="ARBA00022845"/>
    </source>
</evidence>
<feature type="region of interest" description="Disordered" evidence="7">
    <location>
        <begin position="1134"/>
        <end position="1163"/>
    </location>
</feature>
<comment type="caution">
    <text evidence="9">The sequence shown here is derived from an EMBL/GenBank/DDBJ whole genome shotgun (WGS) entry which is preliminary data.</text>
</comment>
<evidence type="ECO:0000256" key="1">
    <source>
        <dbReference type="ARBA" id="ARBA00005775"/>
    </source>
</evidence>
<organism evidence="9 10">
    <name type="scientific">Heracleum sosnowskyi</name>
    <dbReference type="NCBI Taxonomy" id="360622"/>
    <lineage>
        <taxon>Eukaryota</taxon>
        <taxon>Viridiplantae</taxon>
        <taxon>Streptophyta</taxon>
        <taxon>Embryophyta</taxon>
        <taxon>Tracheophyta</taxon>
        <taxon>Spermatophyta</taxon>
        <taxon>Magnoliopsida</taxon>
        <taxon>eudicotyledons</taxon>
        <taxon>Gunneridae</taxon>
        <taxon>Pentapetalae</taxon>
        <taxon>asterids</taxon>
        <taxon>campanulids</taxon>
        <taxon>Apiales</taxon>
        <taxon>Apiaceae</taxon>
        <taxon>Apioideae</taxon>
        <taxon>apioid superclade</taxon>
        <taxon>Tordylieae</taxon>
        <taxon>Tordyliinae</taxon>
        <taxon>Heracleum</taxon>
    </lineage>
</organism>
<feature type="compositionally biased region" description="Polar residues" evidence="7">
    <location>
        <begin position="331"/>
        <end position="341"/>
    </location>
</feature>
<dbReference type="PANTHER" id="PTHR23253:SF9">
    <property type="entry name" value="EUKARYOTIC TRANSLATION INITIATION FACTOR 4 GAMMA 2"/>
    <property type="match status" value="1"/>
</dbReference>
<dbReference type="EMBL" id="JAUIZM010000009">
    <property type="protein sequence ID" value="KAK1364629.1"/>
    <property type="molecule type" value="Genomic_DNA"/>
</dbReference>
<dbReference type="Pfam" id="PF02847">
    <property type="entry name" value="MA3"/>
    <property type="match status" value="1"/>
</dbReference>
<dbReference type="GO" id="GO:0016281">
    <property type="term" value="C:eukaryotic translation initiation factor 4F complex"/>
    <property type="evidence" value="ECO:0007669"/>
    <property type="project" value="TreeGrafter"/>
</dbReference>
<dbReference type="InterPro" id="IPR003891">
    <property type="entry name" value="Initiation_fac_eIF4g_MI"/>
</dbReference>
<evidence type="ECO:0000256" key="6">
    <source>
        <dbReference type="ARBA" id="ARBA00075135"/>
    </source>
</evidence>
<comment type="similarity">
    <text evidence="1">Belongs to the eukaryotic initiation factor 4G family.</text>
</comment>
<feature type="region of interest" description="Disordered" evidence="7">
    <location>
        <begin position="897"/>
        <end position="944"/>
    </location>
</feature>
<dbReference type="GO" id="GO:0003729">
    <property type="term" value="F:mRNA binding"/>
    <property type="evidence" value="ECO:0007669"/>
    <property type="project" value="TreeGrafter"/>
</dbReference>
<dbReference type="GO" id="GO:0006417">
    <property type="term" value="P:regulation of translation"/>
    <property type="evidence" value="ECO:0007669"/>
    <property type="project" value="UniProtKB-KW"/>
</dbReference>
<feature type="region of interest" description="Disordered" evidence="7">
    <location>
        <begin position="331"/>
        <end position="396"/>
    </location>
</feature>
<feature type="region of interest" description="Disordered" evidence="7">
    <location>
        <begin position="1289"/>
        <end position="1311"/>
    </location>
</feature>
<keyword evidence="10" id="KW-1185">Reference proteome</keyword>
<feature type="region of interest" description="Disordered" evidence="7">
    <location>
        <begin position="663"/>
        <end position="690"/>
    </location>
</feature>
<evidence type="ECO:0000256" key="2">
    <source>
        <dbReference type="ARBA" id="ARBA00022540"/>
    </source>
</evidence>
<sequence length="1690" mass="185610">MSVNQTRADKTESVQYRITGRSSGSGGQRNYGGGRGRGGGGNAPPPSNRSFKKASNVQGGGSRVSSGGVNLESGGNADVAANGAHSQSHGADARGDVKPAVVPSQKSTRGVPKAPAPNIPAVSSSMMAPSTPVKGGGFALQFGSLSPGLMQVPARTSSAPPNLDEQKREQARYDSLRAAPVLPTQSMPKQHVPTNNSVTIDQSSAVDGHSVSKSRRDVQVTAGPQIIQTQKPSVHPVTGMPMQIQFHQSHIPAQFGGPNPQLQSQSMVSRSMPIPMHPQVQQVYFQGLPPHMLQPHGVMQQGQSANFTSQMGTQFPHLGNIGMNINPQFSQQQSGEFSNGRKTVKITHPDTREELNLVKKADASVETGSSAPRSQPNVPPQSQPITTFSPGHPVNSYPNSYSQASILTGPSSLPLTSIQIAPSLQAPRLYNQVTVRPSTYPCGEKIAESSLPIVEKTIPNISSQEGEATSILSQRDAENMNGRSLQQSKSASIPVQSVPTTGVSDFVSAASPVPQAVPVQVNVMESGTTRVAIDLKTDSTEAQGTHELAKKDGVDSVKISADRPVLNKPQYEAVGTQERRKMLLDESQENATGYVKSPKSISPSLSGNSDQIESLVVDVKDEQQKLEKESVFSREGEADGDLSTSTSGAVDFLITETSSLSLGTRISHDGDKSSASDASTNKDVAVGKTESSSSVAGMLDQKSHILSVPSHTELTCATEVADSDSTELLSSSTDSNDKPVLDTNISKSTIARGRKKRKEALQKADRAGTTADLYMAYKGADEKKETLTNVESSETTSSHPKEMSSGTYHEEAPNSSKAEPDDWEDAADLSTPKLEILEDQKQLGELKHYIEDESAMTRKYSRDFLLKFSEQCKDLPDGFEITPDITEALTLSIGNVPREKLHSPGRNVDRSMERSRSGRRGSGMNDDEKWSKGSGPLPSGLDMGYGSHGNNAVFQPRGNFGLLKNPRAQIPIMYSGVLSGPVQYMNQQYGIQRTNSDAERWQRTNSFQQRGLIPSPRTPSQVMHKAERKYEVGKVTDEEQAKQRQLKGILNKLTPQNFERLFEQVKQVNIDNAGTLTGVISQIFDKALMEPTFCEMYANFCYYLAGELPDFIEDDEKITFKRLLLNKCQEEFERGEREQEEANRAEGEGETKQSDEEREEKRVQARRRMLGNIRLIGELYKKKMLTERIMHECIMKLLGQYQNPDEEDIEALCKLMSTIGEMIDHSKAKEHMDAYFDMMTKLSNNMKLSSRVRFMLKDSIDLRKNRWQQRRKVEGPKKIEEVHRDAANERQAQANRLTRGLSMNSSFRRGQQPMDFAPRGSNVLLSPNAQLGGFRGVPQTPRGYPTQDIRTDERHLFDNRILSVPLTQRPLGNDSITLGPQGGLARGMSNRGQPSMSNIPFRDMHSSDFRRTTTGNGYGSVSDRQAYASREELFLRIAPDRFASPAAPDHMNLKDGNLTYGNREVRNPEQVSSRSRPNTPQTRIKESISVENIPPEKVLPEELRKMSMETIKEFYSAKDEKEVALCVKDLNAPGFYPSMIYIWITDSFERKDMERDLLGKLLINLAKSRDALLSQPQLVEGFESVLATLEDAVTDAPKAPEFLGGIFAKVVLENVLQLAEIGRMIYEGGEEQGQLVDSGLAAKVIGSVLQIIRIEKGETVLKEICTGSGLRLEKFRPPNSKRASILDQFI</sequence>
<feature type="region of interest" description="Disordered" evidence="7">
    <location>
        <begin position="1"/>
        <end position="118"/>
    </location>
</feature>
<evidence type="ECO:0000256" key="5">
    <source>
        <dbReference type="ARBA" id="ARBA00067320"/>
    </source>
</evidence>
<evidence type="ECO:0000256" key="7">
    <source>
        <dbReference type="SAM" id="MobiDB-lite"/>
    </source>
</evidence>
<feature type="compositionally biased region" description="Basic and acidic residues" evidence="7">
    <location>
        <begin position="897"/>
        <end position="916"/>
    </location>
</feature>
<keyword evidence="2 9" id="KW-0396">Initiation factor</keyword>
<feature type="compositionally biased region" description="Basic and acidic residues" evidence="7">
    <location>
        <begin position="347"/>
        <end position="363"/>
    </location>
</feature>
<dbReference type="FunFam" id="1.25.40.180:FF:000024">
    <property type="entry name" value="Eukaryotic translation initiation factor 4G"/>
    <property type="match status" value="1"/>
</dbReference>
<name>A0AAD8HCI8_9APIA</name>
<dbReference type="SMART" id="SM00543">
    <property type="entry name" value="MIF4G"/>
    <property type="match status" value="1"/>
</dbReference>
<keyword evidence="3" id="KW-0810">Translation regulation</keyword>
<dbReference type="FunFam" id="1.25.40.180:FF:000034">
    <property type="entry name" value="Eukaryotic translation initiation factor 4G"/>
    <property type="match status" value="1"/>
</dbReference>
<feature type="region of interest" description="Disordered" evidence="7">
    <location>
        <begin position="1372"/>
        <end position="1423"/>
    </location>
</feature>
<reference evidence="9" key="2">
    <citation type="submission" date="2023-05" db="EMBL/GenBank/DDBJ databases">
        <authorList>
            <person name="Schelkunov M.I."/>
        </authorList>
    </citation>
    <scope>NUCLEOTIDE SEQUENCE</scope>
    <source>
        <strain evidence="9">Hsosn_3</strain>
        <tissue evidence="9">Leaf</tissue>
    </source>
</reference>
<dbReference type="SUPFAM" id="SSF48371">
    <property type="entry name" value="ARM repeat"/>
    <property type="match status" value="2"/>
</dbReference>
<feature type="region of interest" description="Disordered" evidence="7">
    <location>
        <begin position="784"/>
        <end position="825"/>
    </location>
</feature>
<dbReference type="PANTHER" id="PTHR23253">
    <property type="entry name" value="EUKARYOTIC TRANSLATION INITIATION FACTOR 4 GAMMA"/>
    <property type="match status" value="1"/>
</dbReference>
<dbReference type="InterPro" id="IPR016024">
    <property type="entry name" value="ARM-type_fold"/>
</dbReference>
<accession>A0AAD8HCI8</accession>
<dbReference type="Proteomes" id="UP001237642">
    <property type="component" value="Unassembled WGS sequence"/>
</dbReference>
<dbReference type="GO" id="GO:0003743">
    <property type="term" value="F:translation initiation factor activity"/>
    <property type="evidence" value="ECO:0007669"/>
    <property type="project" value="UniProtKB-KW"/>
</dbReference>
<dbReference type="PROSITE" id="PS51366">
    <property type="entry name" value="MI"/>
    <property type="match status" value="1"/>
</dbReference>
<feature type="compositionally biased region" description="Gly residues" evidence="7">
    <location>
        <begin position="23"/>
        <end position="42"/>
    </location>
</feature>
<dbReference type="Pfam" id="PF02854">
    <property type="entry name" value="MIF4G"/>
    <property type="match status" value="1"/>
</dbReference>
<protein>
    <recommendedName>
        <fullName evidence="5">Eukaryotic translation initiation factor 4G</fullName>
    </recommendedName>
    <alternativeName>
        <fullName evidence="6">Protein synthesis initiation factor 4G</fullName>
    </alternativeName>
</protein>
<evidence type="ECO:0000313" key="10">
    <source>
        <dbReference type="Proteomes" id="UP001237642"/>
    </source>
</evidence>
<feature type="region of interest" description="Disordered" evidence="7">
    <location>
        <begin position="1445"/>
        <end position="1482"/>
    </location>
</feature>
<proteinExistence type="inferred from homology"/>
<dbReference type="InterPro" id="IPR003890">
    <property type="entry name" value="MIF4G-like_typ-3"/>
</dbReference>
<feature type="compositionally biased region" description="Polar residues" evidence="7">
    <location>
        <begin position="1290"/>
        <end position="1309"/>
    </location>
</feature>
<feature type="compositionally biased region" description="Polar residues" evidence="7">
    <location>
        <begin position="599"/>
        <end position="609"/>
    </location>
</feature>
<feature type="compositionally biased region" description="Polar residues" evidence="7">
    <location>
        <begin position="366"/>
        <end position="376"/>
    </location>
</feature>
<evidence type="ECO:0000259" key="8">
    <source>
        <dbReference type="PROSITE" id="PS51366"/>
    </source>
</evidence>
<feature type="compositionally biased region" description="Basic and acidic residues" evidence="7">
    <location>
        <begin position="1402"/>
        <end position="1411"/>
    </location>
</feature>
<feature type="compositionally biased region" description="Polar residues" evidence="7">
    <location>
        <begin position="1469"/>
        <end position="1482"/>
    </location>
</feature>
<feature type="compositionally biased region" description="Polar residues" evidence="7">
    <location>
        <begin position="787"/>
        <end position="798"/>
    </location>
</feature>
<gene>
    <name evidence="9" type="ORF">POM88_040190</name>
</gene>
<feature type="domain" description="MI" evidence="8">
    <location>
        <begin position="1502"/>
        <end position="1626"/>
    </location>
</feature>